<feature type="coiled-coil region" evidence="6">
    <location>
        <begin position="346"/>
        <end position="393"/>
    </location>
</feature>
<organism evidence="10 11">
    <name type="scientific">Alienimonas chondri</name>
    <dbReference type="NCBI Taxonomy" id="2681879"/>
    <lineage>
        <taxon>Bacteria</taxon>
        <taxon>Pseudomonadati</taxon>
        <taxon>Planctomycetota</taxon>
        <taxon>Planctomycetia</taxon>
        <taxon>Planctomycetales</taxon>
        <taxon>Planctomycetaceae</taxon>
        <taxon>Alienimonas</taxon>
    </lineage>
</organism>
<evidence type="ECO:0000256" key="3">
    <source>
        <dbReference type="ARBA" id="ARBA00007161"/>
    </source>
</evidence>
<dbReference type="RefSeq" id="WP_171186640.1">
    <property type="nucleotide sequence ID" value="NZ_WTPX01000059.1"/>
</dbReference>
<evidence type="ECO:0000256" key="5">
    <source>
        <dbReference type="ARBA" id="ARBA00023136"/>
    </source>
</evidence>
<accession>A0ABX1VF34</accession>
<proteinExistence type="inferred from homology"/>
<dbReference type="Proteomes" id="UP000609651">
    <property type="component" value="Unassembled WGS sequence"/>
</dbReference>
<feature type="compositionally biased region" description="Polar residues" evidence="7">
    <location>
        <begin position="558"/>
        <end position="572"/>
    </location>
</feature>
<dbReference type="InterPro" id="IPR027705">
    <property type="entry name" value="Flotillin_fam"/>
</dbReference>
<evidence type="ECO:0000256" key="1">
    <source>
        <dbReference type="ARBA" id="ARBA00004167"/>
    </source>
</evidence>
<comment type="subcellular location">
    <subcellularLocation>
        <location evidence="2">Cell membrane</location>
    </subcellularLocation>
    <subcellularLocation>
        <location evidence="1">Membrane</location>
        <topology evidence="1">Single-pass membrane protein</topology>
    </subcellularLocation>
</comment>
<dbReference type="Gene3D" id="3.30.479.30">
    <property type="entry name" value="Band 7 domain"/>
    <property type="match status" value="1"/>
</dbReference>
<protein>
    <submittedName>
        <fullName evidence="10">Inner membrane protein YqiK</fullName>
    </submittedName>
</protein>
<dbReference type="SUPFAM" id="SSF117892">
    <property type="entry name" value="Band 7/SPFH domain"/>
    <property type="match status" value="1"/>
</dbReference>
<sequence>MPPSSLLPPLAQFPPGETLTEGSNASIYALAAIVAAALIAFTLLMLVVKRYKRCPSNRVLVIYGKTGGKPEEGEGQAVKCLHGGASFVWPLIQDHDYLSLDPIQIEIPLRGALSMENIRVNVPSVFTVAVGTTPELMTNAAIRLLGLDTEEIKSQAQEIIFGQLRQVIASMRIEDINRDRDTFLSHVQNSVEPELRKIGLVLINVNITDIQDESGYIDAIGKKAASQAVQTARGDVADQEKLGEIRVAEAQREREIAVAVANKERELGTRGAARDQAIGVADYERDQEVGEQQAQFERDVQVKEAEREKRIKNARADAAAVEGENEAAALVAASRAQLGVKNAEAYQLAETRKREAEAAVQEAQFRAMTKAALAEAEKIEAQQRAELESLAKAQKAKRIVDAEAAGEQRRIEADAEAHAIFAKFDAEARGQYEIMAKKAEGLERIVAACGGSDKAFQMLMLEHLDALTEASAKAISNIKFDKVVVWEGGGKDGQSSTAGFLQNMARSLPPMMEVMKDVAGVELPETLVKMVEDRDAALDKKQDPVSQRTTAPPPQPSKRASSNGPANPSTASGEGKAGKDKPAGGKPAAEE</sequence>
<keyword evidence="6" id="KW-0175">Coiled coil</keyword>
<dbReference type="PANTHER" id="PTHR13806:SF31">
    <property type="entry name" value="FLOTILLIN-LIKE PROTEIN 1-RELATED"/>
    <property type="match status" value="1"/>
</dbReference>
<dbReference type="PANTHER" id="PTHR13806">
    <property type="entry name" value="FLOTILLIN-RELATED"/>
    <property type="match status" value="1"/>
</dbReference>
<evidence type="ECO:0000256" key="6">
    <source>
        <dbReference type="SAM" id="Coils"/>
    </source>
</evidence>
<evidence type="ECO:0000313" key="10">
    <source>
        <dbReference type="EMBL" id="NNJ26031.1"/>
    </source>
</evidence>
<dbReference type="CDD" id="cd03399">
    <property type="entry name" value="SPFH_flotillin"/>
    <property type="match status" value="1"/>
</dbReference>
<dbReference type="SMART" id="SM00244">
    <property type="entry name" value="PHB"/>
    <property type="match status" value="1"/>
</dbReference>
<keyword evidence="5 8" id="KW-0472">Membrane</keyword>
<feature type="compositionally biased region" description="Basic and acidic residues" evidence="7">
    <location>
        <begin position="576"/>
        <end position="591"/>
    </location>
</feature>
<comment type="similarity">
    <text evidence="3">Belongs to the band 7/mec-2 family. Flotillin subfamily.</text>
</comment>
<name>A0ABX1VF34_9PLAN</name>
<evidence type="ECO:0000256" key="4">
    <source>
        <dbReference type="ARBA" id="ARBA00022475"/>
    </source>
</evidence>
<feature type="region of interest" description="Disordered" evidence="7">
    <location>
        <begin position="536"/>
        <end position="591"/>
    </location>
</feature>
<keyword evidence="8" id="KW-0812">Transmembrane</keyword>
<dbReference type="Pfam" id="PF01145">
    <property type="entry name" value="Band_7"/>
    <property type="match status" value="1"/>
</dbReference>
<keyword evidence="4" id="KW-1003">Cell membrane</keyword>
<evidence type="ECO:0000259" key="9">
    <source>
        <dbReference type="SMART" id="SM00244"/>
    </source>
</evidence>
<gene>
    <name evidence="10" type="primary">yqiK</name>
    <name evidence="10" type="ORF">LzC2_21100</name>
</gene>
<evidence type="ECO:0000313" key="11">
    <source>
        <dbReference type="Proteomes" id="UP000609651"/>
    </source>
</evidence>
<reference evidence="10 11" key="1">
    <citation type="journal article" date="2020" name="Syst. Appl. Microbiol.">
        <title>Alienimonas chondri sp. nov., a novel planctomycete isolated from the biofilm of the red alga Chondrus crispus.</title>
        <authorList>
            <person name="Vitorino I."/>
            <person name="Albuquerque L."/>
            <person name="Wiegand S."/>
            <person name="Kallscheuer N."/>
            <person name="da Costa M.S."/>
            <person name="Lobo-da-Cunha A."/>
            <person name="Jogler C."/>
            <person name="Lage O.M."/>
        </authorList>
    </citation>
    <scope>NUCLEOTIDE SEQUENCE [LARGE SCALE GENOMIC DNA]</scope>
    <source>
        <strain evidence="10 11">LzC2</strain>
    </source>
</reference>
<dbReference type="InterPro" id="IPR036013">
    <property type="entry name" value="Band_7/SPFH_dom_sf"/>
</dbReference>
<evidence type="ECO:0000256" key="7">
    <source>
        <dbReference type="SAM" id="MobiDB-lite"/>
    </source>
</evidence>
<dbReference type="InterPro" id="IPR001107">
    <property type="entry name" value="Band_7"/>
</dbReference>
<comment type="caution">
    <text evidence="10">The sequence shown here is derived from an EMBL/GenBank/DDBJ whole genome shotgun (WGS) entry which is preliminary data.</text>
</comment>
<evidence type="ECO:0000256" key="2">
    <source>
        <dbReference type="ARBA" id="ARBA00004236"/>
    </source>
</evidence>
<feature type="domain" description="Band 7" evidence="9">
    <location>
        <begin position="49"/>
        <end position="224"/>
    </location>
</feature>
<keyword evidence="8" id="KW-1133">Transmembrane helix</keyword>
<dbReference type="EMBL" id="WTPX01000059">
    <property type="protein sequence ID" value="NNJ26031.1"/>
    <property type="molecule type" value="Genomic_DNA"/>
</dbReference>
<keyword evidence="11" id="KW-1185">Reference proteome</keyword>
<evidence type="ECO:0000256" key="8">
    <source>
        <dbReference type="SAM" id="Phobius"/>
    </source>
</evidence>
<feature type="transmembrane region" description="Helical" evidence="8">
    <location>
        <begin position="27"/>
        <end position="48"/>
    </location>
</feature>